<evidence type="ECO:0000256" key="3">
    <source>
        <dbReference type="ARBA" id="ARBA00022475"/>
    </source>
</evidence>
<comment type="caution">
    <text evidence="11">The sequence shown here is derived from an EMBL/GenBank/DDBJ whole genome shotgun (WGS) entry which is preliminary data.</text>
</comment>
<comment type="subcellular location">
    <subcellularLocation>
        <location evidence="1 9">Cell membrane</location>
        <topology evidence="1 9">Single-pass membrane protein</topology>
    </subcellularLocation>
</comment>
<dbReference type="Gene3D" id="1.20.5.3310">
    <property type="match status" value="1"/>
</dbReference>
<sequence>MGNIGWQQLLILLVIVLLIFGTKRLRNIGGDLGGAIKGFKKAMKEEDKKKGDDEEAEPKDPELLNKDEKGEPTKPGQKASSEDKHTQDK</sequence>
<dbReference type="PANTHER" id="PTHR42982">
    <property type="entry name" value="SEC-INDEPENDENT PROTEIN TRANSLOCASE PROTEIN TATA"/>
    <property type="match status" value="1"/>
</dbReference>
<evidence type="ECO:0000256" key="1">
    <source>
        <dbReference type="ARBA" id="ARBA00004162"/>
    </source>
</evidence>
<keyword evidence="7 9" id="KW-0811">Translocation</keyword>
<evidence type="ECO:0000256" key="5">
    <source>
        <dbReference type="ARBA" id="ARBA00022927"/>
    </source>
</evidence>
<feature type="region of interest" description="Disordered" evidence="10">
    <location>
        <begin position="42"/>
        <end position="89"/>
    </location>
</feature>
<reference evidence="12" key="1">
    <citation type="journal article" date="2019" name="Int. J. Syst. Evol. Microbiol.">
        <title>The Global Catalogue of Microorganisms (GCM) 10K type strain sequencing project: providing services to taxonomists for standard genome sequencing and annotation.</title>
        <authorList>
            <consortium name="The Broad Institute Genomics Platform"/>
            <consortium name="The Broad Institute Genome Sequencing Center for Infectious Disease"/>
            <person name="Wu L."/>
            <person name="Ma J."/>
        </authorList>
    </citation>
    <scope>NUCLEOTIDE SEQUENCE [LARGE SCALE GENOMIC DNA]</scope>
    <source>
        <strain evidence="12">CCUG 54356</strain>
    </source>
</reference>
<protein>
    <recommendedName>
        <fullName evidence="9">Sec-independent protein translocase protein TatA</fullName>
    </recommendedName>
</protein>
<evidence type="ECO:0000256" key="7">
    <source>
        <dbReference type="ARBA" id="ARBA00023010"/>
    </source>
</evidence>
<feature type="compositionally biased region" description="Basic and acidic residues" evidence="10">
    <location>
        <begin position="42"/>
        <end position="72"/>
    </location>
</feature>
<evidence type="ECO:0000256" key="2">
    <source>
        <dbReference type="ARBA" id="ARBA00022448"/>
    </source>
</evidence>
<name>A0ABW3U9H5_9GAMM</name>
<keyword evidence="12" id="KW-1185">Reference proteome</keyword>
<evidence type="ECO:0000256" key="10">
    <source>
        <dbReference type="SAM" id="MobiDB-lite"/>
    </source>
</evidence>
<evidence type="ECO:0000313" key="11">
    <source>
        <dbReference type="EMBL" id="MFD1216939.1"/>
    </source>
</evidence>
<dbReference type="PANTHER" id="PTHR42982:SF1">
    <property type="entry name" value="SEC-INDEPENDENT PROTEIN TRANSLOCASE PROTEIN TATA"/>
    <property type="match status" value="1"/>
</dbReference>
<feature type="compositionally biased region" description="Basic and acidic residues" evidence="10">
    <location>
        <begin position="80"/>
        <end position="89"/>
    </location>
</feature>
<accession>A0ABW3U9H5</accession>
<keyword evidence="8 9" id="KW-0472">Membrane</keyword>
<comment type="function">
    <text evidence="9">Part of the twin-arginine translocation (Tat) system that transports large folded proteins containing a characteristic twin-arginine motif in their signal peptide across membranes. TatA could form the protein-conducting channel of the Tat system.</text>
</comment>
<evidence type="ECO:0000256" key="9">
    <source>
        <dbReference type="HAMAP-Rule" id="MF_00236"/>
    </source>
</evidence>
<comment type="similarity">
    <text evidence="9">Belongs to the TatA/E family.</text>
</comment>
<dbReference type="Proteomes" id="UP001597264">
    <property type="component" value="Unassembled WGS sequence"/>
</dbReference>
<evidence type="ECO:0000256" key="4">
    <source>
        <dbReference type="ARBA" id="ARBA00022692"/>
    </source>
</evidence>
<feature type="transmembrane region" description="Helical" evidence="9">
    <location>
        <begin position="6"/>
        <end position="22"/>
    </location>
</feature>
<comment type="subunit">
    <text evidence="9">The Tat system comprises two distinct complexes: a TatABC complex, containing multiple copies of TatA, TatB and TatC subunits, and a separate TatA complex, containing only TatA subunits. Substrates initially bind to the TatABC complex, which probably triggers association of the separate TatA complex to form the active translocon.</text>
</comment>
<evidence type="ECO:0000313" key="12">
    <source>
        <dbReference type="Proteomes" id="UP001597264"/>
    </source>
</evidence>
<evidence type="ECO:0000256" key="6">
    <source>
        <dbReference type="ARBA" id="ARBA00022989"/>
    </source>
</evidence>
<dbReference type="InterPro" id="IPR003369">
    <property type="entry name" value="TatA/B/E"/>
</dbReference>
<dbReference type="Pfam" id="PF02416">
    <property type="entry name" value="TatA_B_E"/>
    <property type="match status" value="1"/>
</dbReference>
<evidence type="ECO:0000256" key="8">
    <source>
        <dbReference type="ARBA" id="ARBA00023136"/>
    </source>
</evidence>
<keyword evidence="4 9" id="KW-0812">Transmembrane</keyword>
<keyword evidence="3 9" id="KW-1003">Cell membrane</keyword>
<keyword evidence="2 9" id="KW-0813">Transport</keyword>
<dbReference type="NCBIfam" id="TIGR01411">
    <property type="entry name" value="tatAE"/>
    <property type="match status" value="1"/>
</dbReference>
<proteinExistence type="inferred from homology"/>
<gene>
    <name evidence="9 11" type="primary">tatA</name>
    <name evidence="11" type="ORF">ACFQ2X_10025</name>
</gene>
<organism evidence="11 12">
    <name type="scientific">Microbulbifer celer</name>
    <dbReference type="NCBI Taxonomy" id="435905"/>
    <lineage>
        <taxon>Bacteria</taxon>
        <taxon>Pseudomonadati</taxon>
        <taxon>Pseudomonadota</taxon>
        <taxon>Gammaproteobacteria</taxon>
        <taxon>Cellvibrionales</taxon>
        <taxon>Microbulbiferaceae</taxon>
        <taxon>Microbulbifer</taxon>
    </lineage>
</organism>
<dbReference type="InterPro" id="IPR006312">
    <property type="entry name" value="TatA/E"/>
</dbReference>
<keyword evidence="5 9" id="KW-0653">Protein transport</keyword>
<dbReference type="RefSeq" id="WP_230437116.1">
    <property type="nucleotide sequence ID" value="NZ_CP087715.1"/>
</dbReference>
<dbReference type="HAMAP" id="MF_00236">
    <property type="entry name" value="TatA_E"/>
    <property type="match status" value="1"/>
</dbReference>
<keyword evidence="6 9" id="KW-1133">Transmembrane helix</keyword>
<dbReference type="EMBL" id="JBHTLR010000008">
    <property type="protein sequence ID" value="MFD1216939.1"/>
    <property type="molecule type" value="Genomic_DNA"/>
</dbReference>